<dbReference type="Gene3D" id="1.10.238.10">
    <property type="entry name" value="EF-hand"/>
    <property type="match status" value="1"/>
</dbReference>
<keyword evidence="4" id="KW-0963">Cytoplasm</keyword>
<keyword evidence="10" id="KW-0804">Transcription</keyword>
<evidence type="ECO:0000256" key="8">
    <source>
        <dbReference type="ARBA" id="ARBA00023125"/>
    </source>
</evidence>
<feature type="region of interest" description="Disordered" evidence="13">
    <location>
        <begin position="1"/>
        <end position="23"/>
    </location>
</feature>
<dbReference type="Gene3D" id="2.60.40.630">
    <property type="entry name" value="STAT transcription factor, DNA-binding domain"/>
    <property type="match status" value="1"/>
</dbReference>
<dbReference type="InterPro" id="IPR036860">
    <property type="entry name" value="SH2_dom_sf"/>
</dbReference>
<organism evidence="15">
    <name type="scientific">Magallana gigas</name>
    <name type="common">Pacific oyster</name>
    <name type="synonym">Crassostrea gigas</name>
    <dbReference type="NCBI Taxonomy" id="29159"/>
    <lineage>
        <taxon>Eukaryota</taxon>
        <taxon>Metazoa</taxon>
        <taxon>Spiralia</taxon>
        <taxon>Lophotrochozoa</taxon>
        <taxon>Mollusca</taxon>
        <taxon>Bivalvia</taxon>
        <taxon>Autobranchia</taxon>
        <taxon>Pteriomorphia</taxon>
        <taxon>Ostreida</taxon>
        <taxon>Ostreoidea</taxon>
        <taxon>Ostreidae</taxon>
        <taxon>Magallana</taxon>
    </lineage>
</organism>
<evidence type="ECO:0000256" key="5">
    <source>
        <dbReference type="ARBA" id="ARBA00022553"/>
    </source>
</evidence>
<dbReference type="PANTHER" id="PTHR11801">
    <property type="entry name" value="SIGNAL TRANSDUCER AND ACTIVATOR OF TRANSCRIPTION"/>
    <property type="match status" value="1"/>
</dbReference>
<accession>K1QVX3</accession>
<gene>
    <name evidence="15" type="ORF">CGI_10017629</name>
</gene>
<evidence type="ECO:0000256" key="13">
    <source>
        <dbReference type="SAM" id="MobiDB-lite"/>
    </source>
</evidence>
<evidence type="ECO:0000313" key="15">
    <source>
        <dbReference type="EMBL" id="EKC37808.1"/>
    </source>
</evidence>
<comment type="similarity">
    <text evidence="3">Belongs to the transcription factor STAT family.</text>
</comment>
<dbReference type="Gene3D" id="3.30.505.10">
    <property type="entry name" value="SH2 domain"/>
    <property type="match status" value="1"/>
</dbReference>
<name>K1QVX3_MAGGI</name>
<dbReference type="GO" id="GO:0003677">
    <property type="term" value="F:DNA binding"/>
    <property type="evidence" value="ECO:0007669"/>
    <property type="project" value="UniProtKB-KW"/>
</dbReference>
<dbReference type="SUPFAM" id="SSF49417">
    <property type="entry name" value="p53-like transcription factors"/>
    <property type="match status" value="1"/>
</dbReference>
<evidence type="ECO:0000256" key="3">
    <source>
        <dbReference type="ARBA" id="ARBA00005586"/>
    </source>
</evidence>
<feature type="compositionally biased region" description="Basic and acidic residues" evidence="13">
    <location>
        <begin position="187"/>
        <end position="222"/>
    </location>
</feature>
<comment type="subcellular location">
    <subcellularLocation>
        <location evidence="2">Cytoplasm</location>
    </subcellularLocation>
    <subcellularLocation>
        <location evidence="1">Nucleus</location>
    </subcellularLocation>
</comment>
<evidence type="ECO:0000256" key="4">
    <source>
        <dbReference type="ARBA" id="ARBA00022490"/>
    </source>
</evidence>
<evidence type="ECO:0000259" key="14">
    <source>
        <dbReference type="Pfam" id="PF02864"/>
    </source>
</evidence>
<evidence type="ECO:0000256" key="1">
    <source>
        <dbReference type="ARBA" id="ARBA00004123"/>
    </source>
</evidence>
<proteinExistence type="inferred from homology"/>
<dbReference type="InterPro" id="IPR012345">
    <property type="entry name" value="STAT_TF_DNA-bd_N"/>
</dbReference>
<evidence type="ECO:0000256" key="6">
    <source>
        <dbReference type="ARBA" id="ARBA00022999"/>
    </source>
</evidence>
<keyword evidence="12" id="KW-0175">Coiled coil</keyword>
<keyword evidence="11" id="KW-0539">Nucleus</keyword>
<evidence type="ECO:0000256" key="11">
    <source>
        <dbReference type="ARBA" id="ARBA00023242"/>
    </source>
</evidence>
<dbReference type="HOGENOM" id="CLU_393924_0_0_1"/>
<feature type="domain" description="STAT transcription factor DNA-binding" evidence="14">
    <location>
        <begin position="408"/>
        <end position="504"/>
    </location>
</feature>
<dbReference type="InterPro" id="IPR013801">
    <property type="entry name" value="STAT_TF_DNA-bd"/>
</dbReference>
<dbReference type="GO" id="GO:0003700">
    <property type="term" value="F:DNA-binding transcription factor activity"/>
    <property type="evidence" value="ECO:0007669"/>
    <property type="project" value="InterPro"/>
</dbReference>
<dbReference type="GO" id="GO:0005737">
    <property type="term" value="C:cytoplasm"/>
    <property type="evidence" value="ECO:0007669"/>
    <property type="project" value="UniProtKB-SubCell"/>
</dbReference>
<feature type="coiled-coil region" evidence="12">
    <location>
        <begin position="346"/>
        <end position="373"/>
    </location>
</feature>
<keyword evidence="6" id="KW-0727">SH2 domain</keyword>
<evidence type="ECO:0000256" key="7">
    <source>
        <dbReference type="ARBA" id="ARBA00023015"/>
    </source>
</evidence>
<evidence type="ECO:0000256" key="10">
    <source>
        <dbReference type="ARBA" id="ARBA00023163"/>
    </source>
</evidence>
<dbReference type="InParanoid" id="K1QVX3"/>
<evidence type="ECO:0000256" key="12">
    <source>
        <dbReference type="SAM" id="Coils"/>
    </source>
</evidence>
<sequence length="700" mass="81014">MHAPLERVPITEGQEIQRSDEKRANGIRNEGIKLRVKNIPVLEERRLLALERHIKRKRRRRPYVRKMKSSDKTEHQLGKTMVATNEKIPNDPGAFDFKNEGLQIFEGKEKEVRSEDEVEGTGMVVFDKYEKKQINIQATNDLIENFEVQSTKMNVAKDQQQDEQFDKLVEYVLDIVKSEIANKVEDELKSQSDFKHSQVKEESQIKDDEGAGVKVKQEKEEVNTSSPECARHVNDEDLKKGKENFQDEELKHLEIAKDNDNKIVDIGESLEQFVLENDENDPKNDEVYKCMYRMILDHFNEMEHEEADQKQRLSQRVVYDNIKAESMEVSPADDQDHILAFMDESSKDLKCQLQKIETKAEEAEAILEKKMLAYKEKLKLFYVDLVDHRPPIPTEVERGLLACDNIDCKGKVKAQFCNESEVNEKFQSGEWESPCEIKLKAKTDESPFEKKALATFKKLEIENFERKQDIQVCEDKFRIVFTTRVRIADQDTLVSTISLPIVVTTGASQSCNVHGSLLWQCFSTNDADKMMDIKEGDDKKKSATFWMWFLAVFNLTKFHLQDYWNNELICGFIKKETAEQKLKSNNHNMKDYTYLLRFSDSIITDCQGQNLCGAISATVVTNKGKKGKWKFLSTEPFKAETFKVKKKTLAQCVKTTYVKTTDTPAPDGNNVQLLQWLYKSPTSTISTEEAFQTYFTGKYR</sequence>
<dbReference type="GO" id="GO:0005634">
    <property type="term" value="C:nucleus"/>
    <property type="evidence" value="ECO:0007669"/>
    <property type="project" value="UniProtKB-SubCell"/>
</dbReference>
<evidence type="ECO:0000256" key="9">
    <source>
        <dbReference type="ARBA" id="ARBA00023159"/>
    </source>
</evidence>
<dbReference type="EMBL" id="JH818674">
    <property type="protein sequence ID" value="EKC37808.1"/>
    <property type="molecule type" value="Genomic_DNA"/>
</dbReference>
<keyword evidence="8" id="KW-0238">DNA-binding</keyword>
<evidence type="ECO:0000256" key="2">
    <source>
        <dbReference type="ARBA" id="ARBA00004496"/>
    </source>
</evidence>
<dbReference type="SUPFAM" id="SSF55550">
    <property type="entry name" value="SH2 domain"/>
    <property type="match status" value="1"/>
</dbReference>
<dbReference type="GO" id="GO:0007165">
    <property type="term" value="P:signal transduction"/>
    <property type="evidence" value="ECO:0007669"/>
    <property type="project" value="InterPro"/>
</dbReference>
<dbReference type="Pfam" id="PF02864">
    <property type="entry name" value="STAT_bind"/>
    <property type="match status" value="1"/>
</dbReference>
<keyword evidence="7" id="KW-0805">Transcription regulation</keyword>
<reference evidence="15" key="1">
    <citation type="journal article" date="2012" name="Nature">
        <title>The oyster genome reveals stress adaptation and complexity of shell formation.</title>
        <authorList>
            <person name="Zhang G."/>
            <person name="Fang X."/>
            <person name="Guo X."/>
            <person name="Li L."/>
            <person name="Luo R."/>
            <person name="Xu F."/>
            <person name="Yang P."/>
            <person name="Zhang L."/>
            <person name="Wang X."/>
            <person name="Qi H."/>
            <person name="Xiong Z."/>
            <person name="Que H."/>
            <person name="Xie Y."/>
            <person name="Holland P.W."/>
            <person name="Paps J."/>
            <person name="Zhu Y."/>
            <person name="Wu F."/>
            <person name="Chen Y."/>
            <person name="Wang J."/>
            <person name="Peng C."/>
            <person name="Meng J."/>
            <person name="Yang L."/>
            <person name="Liu J."/>
            <person name="Wen B."/>
            <person name="Zhang N."/>
            <person name="Huang Z."/>
            <person name="Zhu Q."/>
            <person name="Feng Y."/>
            <person name="Mount A."/>
            <person name="Hedgecock D."/>
            <person name="Xu Z."/>
            <person name="Liu Y."/>
            <person name="Domazet-Loso T."/>
            <person name="Du Y."/>
            <person name="Sun X."/>
            <person name="Zhang S."/>
            <person name="Liu B."/>
            <person name="Cheng P."/>
            <person name="Jiang X."/>
            <person name="Li J."/>
            <person name="Fan D."/>
            <person name="Wang W."/>
            <person name="Fu W."/>
            <person name="Wang T."/>
            <person name="Wang B."/>
            <person name="Zhang J."/>
            <person name="Peng Z."/>
            <person name="Li Y."/>
            <person name="Li N."/>
            <person name="Wang J."/>
            <person name="Chen M."/>
            <person name="He Y."/>
            <person name="Tan F."/>
            <person name="Song X."/>
            <person name="Zheng Q."/>
            <person name="Huang R."/>
            <person name="Yang H."/>
            <person name="Du X."/>
            <person name="Chen L."/>
            <person name="Yang M."/>
            <person name="Gaffney P.M."/>
            <person name="Wang S."/>
            <person name="Luo L."/>
            <person name="She Z."/>
            <person name="Ming Y."/>
            <person name="Huang W."/>
            <person name="Zhang S."/>
            <person name="Huang B."/>
            <person name="Zhang Y."/>
            <person name="Qu T."/>
            <person name="Ni P."/>
            <person name="Miao G."/>
            <person name="Wang J."/>
            <person name="Wang Q."/>
            <person name="Steinberg C.E."/>
            <person name="Wang H."/>
            <person name="Li N."/>
            <person name="Qian L."/>
            <person name="Zhang G."/>
            <person name="Li Y."/>
            <person name="Yang H."/>
            <person name="Liu X."/>
            <person name="Wang J."/>
            <person name="Yin Y."/>
            <person name="Wang J."/>
        </authorList>
    </citation>
    <scope>NUCLEOTIDE SEQUENCE [LARGE SCALE GENOMIC DNA]</scope>
    <source>
        <strain evidence="15">05x7-T-G4-1.051#20</strain>
    </source>
</reference>
<dbReference type="InterPro" id="IPR008967">
    <property type="entry name" value="p53-like_TF_DNA-bd_sf"/>
</dbReference>
<dbReference type="InterPro" id="IPR001217">
    <property type="entry name" value="STAT"/>
</dbReference>
<feature type="region of interest" description="Disordered" evidence="13">
    <location>
        <begin position="187"/>
        <end position="228"/>
    </location>
</feature>
<keyword evidence="9" id="KW-0010">Activator</keyword>
<keyword evidence="5" id="KW-0597">Phosphoprotein</keyword>
<protein>
    <submittedName>
        <fullName evidence="15">Signal transducer and transcription activator 6</fullName>
    </submittedName>
</protein>
<dbReference type="AlphaFoldDB" id="K1QVX3"/>